<accession>M0BYG3</accession>
<evidence type="ECO:0000313" key="3">
    <source>
        <dbReference type="Proteomes" id="UP000011657"/>
    </source>
</evidence>
<sequence length="85" mass="9163">MDLSGRSSLSPFQRSNVRRLAHANEFAAVSIDCVRPIIAGRFRRTVDASDLQVGVGEPTPALNTPTEPITRGADAAASRRSHYEA</sequence>
<proteinExistence type="predicted"/>
<protein>
    <submittedName>
        <fullName evidence="2">Uncharacterized protein</fullName>
    </submittedName>
</protein>
<comment type="caution">
    <text evidence="2">The sequence shown here is derived from an EMBL/GenBank/DDBJ whole genome shotgun (WGS) entry which is preliminary data.</text>
</comment>
<gene>
    <name evidence="2" type="ORF">C477_18080</name>
</gene>
<dbReference type="EMBL" id="AOIS01000058">
    <property type="protein sequence ID" value="ELZ15122.1"/>
    <property type="molecule type" value="Genomic_DNA"/>
</dbReference>
<organism evidence="2 3">
    <name type="scientific">Haloterrigena salina JCM 13891</name>
    <dbReference type="NCBI Taxonomy" id="1227488"/>
    <lineage>
        <taxon>Archaea</taxon>
        <taxon>Methanobacteriati</taxon>
        <taxon>Methanobacteriota</taxon>
        <taxon>Stenosarchaea group</taxon>
        <taxon>Halobacteria</taxon>
        <taxon>Halobacteriales</taxon>
        <taxon>Natrialbaceae</taxon>
        <taxon>Haloterrigena</taxon>
    </lineage>
</organism>
<name>M0BYG3_9EURY</name>
<evidence type="ECO:0000313" key="2">
    <source>
        <dbReference type="EMBL" id="ELZ15122.1"/>
    </source>
</evidence>
<feature type="region of interest" description="Disordered" evidence="1">
    <location>
        <begin position="53"/>
        <end position="85"/>
    </location>
</feature>
<evidence type="ECO:0000256" key="1">
    <source>
        <dbReference type="SAM" id="MobiDB-lite"/>
    </source>
</evidence>
<reference evidence="2 3" key="1">
    <citation type="journal article" date="2014" name="PLoS Genet.">
        <title>Phylogenetically driven sequencing of extremely halophilic archaea reveals strategies for static and dynamic osmo-response.</title>
        <authorList>
            <person name="Becker E.A."/>
            <person name="Seitzer P.M."/>
            <person name="Tritt A."/>
            <person name="Larsen D."/>
            <person name="Krusor M."/>
            <person name="Yao A.I."/>
            <person name="Wu D."/>
            <person name="Madern D."/>
            <person name="Eisen J.A."/>
            <person name="Darling A.E."/>
            <person name="Facciotti M.T."/>
        </authorList>
    </citation>
    <scope>NUCLEOTIDE SEQUENCE [LARGE SCALE GENOMIC DNA]</scope>
    <source>
        <strain evidence="2 3">JCM 13891</strain>
    </source>
</reference>
<keyword evidence="3" id="KW-1185">Reference proteome</keyword>
<dbReference type="AlphaFoldDB" id="M0BYG3"/>
<dbReference type="Proteomes" id="UP000011657">
    <property type="component" value="Unassembled WGS sequence"/>
</dbReference>